<dbReference type="PANTHER" id="PTHR47184:SF3">
    <property type="entry name" value="PHOSPHATIDYLINOSITOL 3-AND 4-KINASE FAMILY PROTEIN-RELATED"/>
    <property type="match status" value="1"/>
</dbReference>
<evidence type="ECO:0000256" key="1">
    <source>
        <dbReference type="SAM" id="MobiDB-lite"/>
    </source>
</evidence>
<dbReference type="AlphaFoldDB" id="A0A438G0J1"/>
<dbReference type="InterPro" id="IPR032460">
    <property type="entry name" value="Symplekin/Pta1_N"/>
</dbReference>
<evidence type="ECO:0000259" key="2">
    <source>
        <dbReference type="Pfam" id="PF11935"/>
    </source>
</evidence>
<dbReference type="Gene3D" id="1.25.10.10">
    <property type="entry name" value="Leucine-rich Repeat Variant"/>
    <property type="match status" value="1"/>
</dbReference>
<feature type="domain" description="Symplekin/Pta1 N-terminal" evidence="2">
    <location>
        <begin position="25"/>
        <end position="97"/>
    </location>
</feature>
<proteinExistence type="predicted"/>
<comment type="caution">
    <text evidence="3">The sequence shown here is derived from an EMBL/GenBank/DDBJ whole genome shotgun (WGS) entry which is preliminary data.</text>
</comment>
<evidence type="ECO:0000313" key="4">
    <source>
        <dbReference type="Proteomes" id="UP000288805"/>
    </source>
</evidence>
<feature type="compositionally biased region" description="Basic and acidic residues" evidence="1">
    <location>
        <begin position="326"/>
        <end position="342"/>
    </location>
</feature>
<organism evidence="3 4">
    <name type="scientific">Vitis vinifera</name>
    <name type="common">Grape</name>
    <dbReference type="NCBI Taxonomy" id="29760"/>
    <lineage>
        <taxon>Eukaryota</taxon>
        <taxon>Viridiplantae</taxon>
        <taxon>Streptophyta</taxon>
        <taxon>Embryophyta</taxon>
        <taxon>Tracheophyta</taxon>
        <taxon>Spermatophyta</taxon>
        <taxon>Magnoliopsida</taxon>
        <taxon>eudicotyledons</taxon>
        <taxon>Gunneridae</taxon>
        <taxon>Pentapetalae</taxon>
        <taxon>rosids</taxon>
        <taxon>Vitales</taxon>
        <taxon>Vitaceae</taxon>
        <taxon>Viteae</taxon>
        <taxon>Vitis</taxon>
    </lineage>
</organism>
<evidence type="ECO:0000313" key="3">
    <source>
        <dbReference type="EMBL" id="RVW65655.1"/>
    </source>
</evidence>
<feature type="region of interest" description="Disordered" evidence="1">
    <location>
        <begin position="315"/>
        <end position="342"/>
    </location>
</feature>
<name>A0A438G0J1_VITVI</name>
<accession>A0A438G0J1</accession>
<gene>
    <name evidence="3" type="ORF">CK203_050202</name>
</gene>
<dbReference type="Pfam" id="PF11935">
    <property type="entry name" value="SYMPK_PTA1_N"/>
    <property type="match status" value="1"/>
</dbReference>
<dbReference type="EMBL" id="QGNW01000686">
    <property type="protein sequence ID" value="RVW65655.1"/>
    <property type="molecule type" value="Genomic_DNA"/>
</dbReference>
<dbReference type="PANTHER" id="PTHR47184">
    <property type="entry name" value="PHOSPHATIDYLINOSITOL 3-AND 4-KINASE FAMILY PROTEIN-RELATED"/>
    <property type="match status" value="1"/>
</dbReference>
<reference evidence="3 4" key="1">
    <citation type="journal article" date="2018" name="PLoS Genet.">
        <title>Population sequencing reveals clonal diversity and ancestral inbreeding in the grapevine cultivar Chardonnay.</title>
        <authorList>
            <person name="Roach M.J."/>
            <person name="Johnson D.L."/>
            <person name="Bohlmann J."/>
            <person name="van Vuuren H.J."/>
            <person name="Jones S.J."/>
            <person name="Pretorius I.S."/>
            <person name="Schmidt S.A."/>
            <person name="Borneman A.R."/>
        </authorList>
    </citation>
    <scope>NUCLEOTIDE SEQUENCE [LARGE SCALE GENOMIC DNA]</scope>
    <source>
        <strain evidence="4">cv. Chardonnay</strain>
        <tissue evidence="3">Leaf</tissue>
    </source>
</reference>
<dbReference type="InterPro" id="IPR011989">
    <property type="entry name" value="ARM-like"/>
</dbReference>
<protein>
    <recommendedName>
        <fullName evidence="2">Symplekin/Pta1 N-terminal domain-containing protein</fullName>
    </recommendedName>
</protein>
<dbReference type="Proteomes" id="UP000288805">
    <property type="component" value="Unassembled WGS sequence"/>
</dbReference>
<sequence length="523" mass="58054">MPPLVIFLIFPTYDLLPRKSPFPFCLAAIARKRPHHYNTVLSALLDFDSSIEMVKGHSASVQYSLRTAFLGFLRCTCPTIMESRDRLLRALRSMNAGDAADQVIRQVDKMMKNNERASRDARLGRLPHIIPISDNKDDPPSSQLSVPGDLFRKRSMHQDNEEPTNGHGMTSKRIRYGHNMHSASHVQMSDSGQDCASANGVSPKVPLLDNDLTPVEQMIAMICALVAEGERGAESLEILISQIHPDLLADIIVTNMKQFSKVLSSPIGFGNLPVSGQTGSSSSPATAAPTITMQSSVLPAQVPFSTAAATSMAHSEMSTVINLPPDSKRDPRRDPRRLDPRRVGVPVGLQSVHMVEDTGAIQAEFDGSISLSKPPSLPVVTSVENTSTSLVSKTEERSFWMEPRKLTIFQRLVLLQMLPFLLLAQLMKTRLHQSHWILPVADGADTSPLIETDQHSPARSNTYVSEETSIDLPLPPPYVELTEDQKIRLKKLALERIIDSYVYSRKQIVAIHAWHYLLDWLLR</sequence>